<evidence type="ECO:0000259" key="11">
    <source>
        <dbReference type="PROSITE" id="PS50262"/>
    </source>
</evidence>
<keyword evidence="13" id="KW-1185">Reference proteome</keyword>
<evidence type="ECO:0000256" key="1">
    <source>
        <dbReference type="ARBA" id="ARBA00004651"/>
    </source>
</evidence>
<feature type="transmembrane region" description="Helical" evidence="10">
    <location>
        <begin position="243"/>
        <end position="266"/>
    </location>
</feature>
<organism evidence="12 13">
    <name type="scientific">Trichinella patagoniensis</name>
    <dbReference type="NCBI Taxonomy" id="990121"/>
    <lineage>
        <taxon>Eukaryota</taxon>
        <taxon>Metazoa</taxon>
        <taxon>Ecdysozoa</taxon>
        <taxon>Nematoda</taxon>
        <taxon>Enoplea</taxon>
        <taxon>Dorylaimia</taxon>
        <taxon>Trichinellida</taxon>
        <taxon>Trichinellidae</taxon>
        <taxon>Trichinella</taxon>
    </lineage>
</organism>
<evidence type="ECO:0000256" key="6">
    <source>
        <dbReference type="ARBA" id="ARBA00023136"/>
    </source>
</evidence>
<dbReference type="OrthoDB" id="5919183at2759"/>
<keyword evidence="7" id="KW-0675">Receptor</keyword>
<keyword evidence="2" id="KW-1003">Cell membrane</keyword>
<evidence type="ECO:0000256" key="3">
    <source>
        <dbReference type="ARBA" id="ARBA00022692"/>
    </source>
</evidence>
<dbReference type="PROSITE" id="PS50262">
    <property type="entry name" value="G_PROTEIN_RECEP_F1_2"/>
    <property type="match status" value="1"/>
</dbReference>
<comment type="caution">
    <text evidence="12">The sequence shown here is derived from an EMBL/GenBank/DDBJ whole genome shotgun (WGS) entry which is preliminary data.</text>
</comment>
<reference evidence="12 13" key="1">
    <citation type="submission" date="2015-01" db="EMBL/GenBank/DDBJ databases">
        <title>Evolution of Trichinella species and genotypes.</title>
        <authorList>
            <person name="Korhonen P.K."/>
            <person name="Edoardo P."/>
            <person name="Giuseppe L.R."/>
            <person name="Gasser R.B."/>
        </authorList>
    </citation>
    <scope>NUCLEOTIDE SEQUENCE [LARGE SCALE GENOMIC DNA]</scope>
    <source>
        <strain evidence="12">ISS2496</strain>
    </source>
</reference>
<keyword evidence="3 10" id="KW-0812">Transmembrane</keyword>
<keyword evidence="9" id="KW-0807">Transducer</keyword>
<dbReference type="GO" id="GO:0005886">
    <property type="term" value="C:plasma membrane"/>
    <property type="evidence" value="ECO:0007669"/>
    <property type="project" value="UniProtKB-SubCell"/>
</dbReference>
<dbReference type="Gene3D" id="1.20.1070.10">
    <property type="entry name" value="Rhodopsin 7-helix transmembrane proteins"/>
    <property type="match status" value="1"/>
</dbReference>
<dbReference type="Proteomes" id="UP000054783">
    <property type="component" value="Unassembled WGS sequence"/>
</dbReference>
<feature type="transmembrane region" description="Helical" evidence="10">
    <location>
        <begin position="121"/>
        <end position="146"/>
    </location>
</feature>
<sequence length="435" mass="49049">MLQHASEVSECSATCLRSLKISSSILLLTGDVHCCLITNNCVWHTYAIYIKSRYNASERSLYDVEMYNASAIFDSRSALRAGSVLFVPGNSKTANVLPTRMIYAINASGGSISQHQFTYNILVLSFSVIFLSLCTALNILLVFIIFRLTKKQVNVLFVAALGFANTVASIASIFTHVNKFLISLKTGSTTLTIGQCILHNPHIIFTIISQDLNMHTLLALSLERMTSLCKPSWHNAAFTRRKVLSVLLIFICIVCVKVVCILNDVIRRSEIEVDRSCTFFLVFSPAICRMLMFSYMVVIYFTALVYFSTCAVVRFKKRNMATELRSMQLYREASLTRSFGLVLFFLIILQALPLTAILIDRGKTLPAEFTNYTRTIRDIAWLVIPVIYFYSHPDINEQLVKRFPILKAFFSHKQKTAESAVYIGDKSDTKKKPSS</sequence>
<keyword evidence="6 10" id="KW-0472">Membrane</keyword>
<dbReference type="PANTHER" id="PTHR24246">
    <property type="entry name" value="OLFACTORY RECEPTOR AND ADENOSINE RECEPTOR"/>
    <property type="match status" value="1"/>
</dbReference>
<evidence type="ECO:0000313" key="12">
    <source>
        <dbReference type="EMBL" id="KRY10392.1"/>
    </source>
</evidence>
<protein>
    <recommendedName>
        <fullName evidence="11">G-protein coupled receptors family 1 profile domain-containing protein</fullName>
    </recommendedName>
</protein>
<evidence type="ECO:0000256" key="4">
    <source>
        <dbReference type="ARBA" id="ARBA00022989"/>
    </source>
</evidence>
<feature type="domain" description="G-protein coupled receptors family 1 profile" evidence="11">
    <location>
        <begin position="137"/>
        <end position="388"/>
    </location>
</feature>
<evidence type="ECO:0000256" key="10">
    <source>
        <dbReference type="SAM" id="Phobius"/>
    </source>
</evidence>
<keyword evidence="5" id="KW-0297">G-protein coupled receptor</keyword>
<dbReference type="SUPFAM" id="SSF81321">
    <property type="entry name" value="Family A G protein-coupled receptor-like"/>
    <property type="match status" value="1"/>
</dbReference>
<dbReference type="PANTHER" id="PTHR24246:SF27">
    <property type="entry name" value="ADENOSINE RECEPTOR, ISOFORM A"/>
    <property type="match status" value="1"/>
</dbReference>
<comment type="subcellular location">
    <subcellularLocation>
        <location evidence="1">Cell membrane</location>
        <topology evidence="1">Multi-pass membrane protein</topology>
    </subcellularLocation>
</comment>
<dbReference type="EMBL" id="JYDQ01000232">
    <property type="protein sequence ID" value="KRY10392.1"/>
    <property type="molecule type" value="Genomic_DNA"/>
</dbReference>
<feature type="transmembrane region" description="Helical" evidence="10">
    <location>
        <begin position="298"/>
        <end position="315"/>
    </location>
</feature>
<accession>A0A0V0ZDC2</accession>
<dbReference type="InterPro" id="IPR017452">
    <property type="entry name" value="GPCR_Rhodpsn_7TM"/>
</dbReference>
<dbReference type="GO" id="GO:0004930">
    <property type="term" value="F:G protein-coupled receptor activity"/>
    <property type="evidence" value="ECO:0007669"/>
    <property type="project" value="UniProtKB-KW"/>
</dbReference>
<evidence type="ECO:0000256" key="2">
    <source>
        <dbReference type="ARBA" id="ARBA00022475"/>
    </source>
</evidence>
<evidence type="ECO:0000256" key="7">
    <source>
        <dbReference type="ARBA" id="ARBA00023170"/>
    </source>
</evidence>
<feature type="transmembrane region" description="Helical" evidence="10">
    <location>
        <begin position="153"/>
        <end position="174"/>
    </location>
</feature>
<evidence type="ECO:0000256" key="5">
    <source>
        <dbReference type="ARBA" id="ARBA00023040"/>
    </source>
</evidence>
<evidence type="ECO:0000256" key="8">
    <source>
        <dbReference type="ARBA" id="ARBA00023180"/>
    </source>
</evidence>
<evidence type="ECO:0000313" key="13">
    <source>
        <dbReference type="Proteomes" id="UP000054783"/>
    </source>
</evidence>
<feature type="transmembrane region" description="Helical" evidence="10">
    <location>
        <begin position="335"/>
        <end position="359"/>
    </location>
</feature>
<proteinExistence type="predicted"/>
<keyword evidence="4 10" id="KW-1133">Transmembrane helix</keyword>
<keyword evidence="8" id="KW-0325">Glycoprotein</keyword>
<gene>
    <name evidence="12" type="ORF">T12_2740</name>
</gene>
<dbReference type="AlphaFoldDB" id="A0A0V0ZDC2"/>
<name>A0A0V0ZDC2_9BILA</name>
<evidence type="ECO:0000256" key="9">
    <source>
        <dbReference type="ARBA" id="ARBA00023224"/>
    </source>
</evidence>